<sequence length="52" mass="5467">LDRFNIDFSLYPTGGHGEILSISNSLTTSTVDASISALTLPANTSISRTVDP</sequence>
<protein>
    <submittedName>
        <fullName evidence="1">Uncharacterized protein</fullName>
    </submittedName>
</protein>
<accession>A0A0B7AK97</accession>
<dbReference type="AlphaFoldDB" id="A0A0B7AK97"/>
<evidence type="ECO:0000313" key="1">
    <source>
        <dbReference type="EMBL" id="CEK81298.1"/>
    </source>
</evidence>
<organism evidence="1">
    <name type="scientific">Arion vulgaris</name>
    <dbReference type="NCBI Taxonomy" id="1028688"/>
    <lineage>
        <taxon>Eukaryota</taxon>
        <taxon>Metazoa</taxon>
        <taxon>Spiralia</taxon>
        <taxon>Lophotrochozoa</taxon>
        <taxon>Mollusca</taxon>
        <taxon>Gastropoda</taxon>
        <taxon>Heterobranchia</taxon>
        <taxon>Euthyneura</taxon>
        <taxon>Panpulmonata</taxon>
        <taxon>Eupulmonata</taxon>
        <taxon>Stylommatophora</taxon>
        <taxon>Helicina</taxon>
        <taxon>Arionoidea</taxon>
        <taxon>Arionidae</taxon>
        <taxon>Arion</taxon>
    </lineage>
</organism>
<dbReference type="EMBL" id="HACG01034433">
    <property type="protein sequence ID" value="CEK81298.1"/>
    <property type="molecule type" value="Transcribed_RNA"/>
</dbReference>
<name>A0A0B7AK97_9EUPU</name>
<proteinExistence type="predicted"/>
<feature type="non-terminal residue" evidence="1">
    <location>
        <position position="1"/>
    </location>
</feature>
<gene>
    <name evidence="1" type="primary">ORF125344</name>
</gene>
<reference evidence="1" key="1">
    <citation type="submission" date="2014-12" db="EMBL/GenBank/DDBJ databases">
        <title>Insight into the proteome of Arion vulgaris.</title>
        <authorList>
            <person name="Aradska J."/>
            <person name="Bulat T."/>
            <person name="Smidak R."/>
            <person name="Sarate P."/>
            <person name="Gangsoo J."/>
            <person name="Sialana F."/>
            <person name="Bilban M."/>
            <person name="Lubec G."/>
        </authorList>
    </citation>
    <scope>NUCLEOTIDE SEQUENCE</scope>
    <source>
        <tissue evidence="1">Skin</tissue>
    </source>
</reference>